<evidence type="ECO:0000313" key="2">
    <source>
        <dbReference type="EMBL" id="TQN44342.1"/>
    </source>
</evidence>
<dbReference type="AlphaFoldDB" id="A0A543PJV2"/>
<feature type="transmembrane region" description="Helical" evidence="1">
    <location>
        <begin position="159"/>
        <end position="179"/>
    </location>
</feature>
<protein>
    <recommendedName>
        <fullName evidence="4">DUF998 domain-containing protein</fullName>
    </recommendedName>
</protein>
<reference evidence="2 3" key="1">
    <citation type="submission" date="2019-06" db="EMBL/GenBank/DDBJ databases">
        <title>Sequencing the genomes of 1000 actinobacteria strains.</title>
        <authorList>
            <person name="Klenk H.-P."/>
        </authorList>
    </citation>
    <scope>NUCLEOTIDE SEQUENCE [LARGE SCALE GENOMIC DNA]</scope>
    <source>
        <strain evidence="2 3">DSM 46837</strain>
    </source>
</reference>
<dbReference type="RefSeq" id="WP_142026769.1">
    <property type="nucleotide sequence ID" value="NZ_VFQE01000001.1"/>
</dbReference>
<name>A0A543PJV2_9ACTN</name>
<comment type="caution">
    <text evidence="2">The sequence shown here is derived from an EMBL/GenBank/DDBJ whole genome shotgun (WGS) entry which is preliminary data.</text>
</comment>
<gene>
    <name evidence="2" type="ORF">FHU33_3843</name>
</gene>
<evidence type="ECO:0008006" key="4">
    <source>
        <dbReference type="Google" id="ProtNLM"/>
    </source>
</evidence>
<keyword evidence="1" id="KW-1133">Transmembrane helix</keyword>
<evidence type="ECO:0000313" key="3">
    <source>
        <dbReference type="Proteomes" id="UP000319865"/>
    </source>
</evidence>
<feature type="transmembrane region" description="Helical" evidence="1">
    <location>
        <begin position="53"/>
        <end position="74"/>
    </location>
</feature>
<dbReference type="OrthoDB" id="5193434at2"/>
<feature type="transmembrane region" description="Helical" evidence="1">
    <location>
        <begin position="185"/>
        <end position="202"/>
    </location>
</feature>
<sequence>MTTMTTMTTTTESITSRRARTGMLGGALWALMPLAFGAAEMIGDDETGTLGAVAVAASDWIFLVLPPALILVGLDALRRALGSDAGRVGSVGMALTAVGLAAMAVGNGIEVASLTTGGGEVPVGHAMFLIGFLVSVVGSLLLGIVVLRRRRDRLARAAGLVLALALPLGIAIGMLGSTVGSENDAWFFASISVPTGIAWVLLGRSLAQVRRIADREPVTAS</sequence>
<keyword evidence="1" id="KW-0472">Membrane</keyword>
<feature type="transmembrane region" description="Helical" evidence="1">
    <location>
        <begin position="86"/>
        <end position="106"/>
    </location>
</feature>
<keyword evidence="3" id="KW-1185">Reference proteome</keyword>
<feature type="transmembrane region" description="Helical" evidence="1">
    <location>
        <begin position="126"/>
        <end position="147"/>
    </location>
</feature>
<dbReference type="Proteomes" id="UP000319865">
    <property type="component" value="Unassembled WGS sequence"/>
</dbReference>
<organism evidence="2 3">
    <name type="scientific">Blastococcus colisei</name>
    <dbReference type="NCBI Taxonomy" id="1564162"/>
    <lineage>
        <taxon>Bacteria</taxon>
        <taxon>Bacillati</taxon>
        <taxon>Actinomycetota</taxon>
        <taxon>Actinomycetes</taxon>
        <taxon>Geodermatophilales</taxon>
        <taxon>Geodermatophilaceae</taxon>
        <taxon>Blastococcus</taxon>
    </lineage>
</organism>
<keyword evidence="1" id="KW-0812">Transmembrane</keyword>
<dbReference type="EMBL" id="VFQE01000001">
    <property type="protein sequence ID" value="TQN44342.1"/>
    <property type="molecule type" value="Genomic_DNA"/>
</dbReference>
<evidence type="ECO:0000256" key="1">
    <source>
        <dbReference type="SAM" id="Phobius"/>
    </source>
</evidence>
<proteinExistence type="predicted"/>
<accession>A0A543PJV2</accession>